<comment type="caution">
    <text evidence="7">The sequence shown here is derived from an EMBL/GenBank/DDBJ whole genome shotgun (WGS) entry which is preliminary data.</text>
</comment>
<dbReference type="Pfam" id="PF01386">
    <property type="entry name" value="Ribosomal_L25p"/>
    <property type="match status" value="1"/>
</dbReference>
<dbReference type="GO" id="GO:0006412">
    <property type="term" value="P:translation"/>
    <property type="evidence" value="ECO:0007669"/>
    <property type="project" value="InterPro"/>
</dbReference>
<evidence type="ECO:0000313" key="7">
    <source>
        <dbReference type="EMBL" id="KAK9830048.1"/>
    </source>
</evidence>
<name>A0AAW1R901_9CHLO</name>
<keyword evidence="8" id="KW-1185">Reference proteome</keyword>
<dbReference type="GO" id="GO:0022625">
    <property type="term" value="C:cytosolic large ribosomal subunit"/>
    <property type="evidence" value="ECO:0007669"/>
    <property type="project" value="TreeGrafter"/>
</dbReference>
<organism evidence="7 8">
    <name type="scientific">[Myrmecia] bisecta</name>
    <dbReference type="NCBI Taxonomy" id="41462"/>
    <lineage>
        <taxon>Eukaryota</taxon>
        <taxon>Viridiplantae</taxon>
        <taxon>Chlorophyta</taxon>
        <taxon>core chlorophytes</taxon>
        <taxon>Trebouxiophyceae</taxon>
        <taxon>Trebouxiales</taxon>
        <taxon>Trebouxiaceae</taxon>
        <taxon>Myrmecia</taxon>
    </lineage>
</organism>
<dbReference type="InterPro" id="IPR020056">
    <property type="entry name" value="Rbsml_bL25/Gln-tRNA_synth_N"/>
</dbReference>
<reference evidence="7 8" key="1">
    <citation type="journal article" date="2024" name="Nat. Commun.">
        <title>Phylogenomics reveals the evolutionary origins of lichenization in chlorophyte algae.</title>
        <authorList>
            <person name="Puginier C."/>
            <person name="Libourel C."/>
            <person name="Otte J."/>
            <person name="Skaloud P."/>
            <person name="Haon M."/>
            <person name="Grisel S."/>
            <person name="Petersen M."/>
            <person name="Berrin J.G."/>
            <person name="Delaux P.M."/>
            <person name="Dal Grande F."/>
            <person name="Keller J."/>
        </authorList>
    </citation>
    <scope>NUCLEOTIDE SEQUENCE [LARGE SCALE GENOMIC DNA]</scope>
    <source>
        <strain evidence="7 8">SAG 2043</strain>
    </source>
</reference>
<dbReference type="InterPro" id="IPR001021">
    <property type="entry name" value="Ribosomal_bL25_long"/>
</dbReference>
<dbReference type="InterPro" id="IPR037121">
    <property type="entry name" value="Ribosomal_bL25_C"/>
</dbReference>
<dbReference type="InterPro" id="IPR011035">
    <property type="entry name" value="Ribosomal_bL25/Gln-tRNA_synth"/>
</dbReference>
<dbReference type="InterPro" id="IPR020930">
    <property type="entry name" value="Ribosomal_uL5_bac-type"/>
</dbReference>
<proteinExistence type="inferred from homology"/>
<dbReference type="InterPro" id="IPR020057">
    <property type="entry name" value="Ribosomal_bL25_b-dom"/>
</dbReference>
<dbReference type="Pfam" id="PF14693">
    <property type="entry name" value="Ribosomal_TL5_C"/>
    <property type="match status" value="1"/>
</dbReference>
<dbReference type="Gene3D" id="2.40.240.10">
    <property type="entry name" value="Ribosomal Protein L25, Chain P"/>
    <property type="match status" value="1"/>
</dbReference>
<evidence type="ECO:0000256" key="3">
    <source>
        <dbReference type="ARBA" id="ARBA00022980"/>
    </source>
</evidence>
<dbReference type="GO" id="GO:0003735">
    <property type="term" value="F:structural constituent of ribosome"/>
    <property type="evidence" value="ECO:0007669"/>
    <property type="project" value="InterPro"/>
</dbReference>
<evidence type="ECO:0000259" key="6">
    <source>
        <dbReference type="Pfam" id="PF14693"/>
    </source>
</evidence>
<dbReference type="SUPFAM" id="SSF50715">
    <property type="entry name" value="Ribosomal protein L25-like"/>
    <property type="match status" value="1"/>
</dbReference>
<sequence length="216" mass="23506">MRTAAVTQPAELVTLTAWPRDCSGRLASAKLRKAGRMPAVLFSLDSNRSQLISVIAGEVSRQVQLYGRRSVVCKVFNVCLENPAGGPSQNFRCLLRQVHINSVTDRVENVTLMHCPAERLVRMEVPVMVVGDDVSPGVKRGGFANLTRRFIKMLCPGDSIPPVMEVDVSNLDIGDRVMLSDLTFPPGVQLLEKDASQPVCKIAGKLRREEPAAAAA</sequence>
<dbReference type="CDD" id="cd00495">
    <property type="entry name" value="Ribosomal_L25_TL5_CTC"/>
    <property type="match status" value="1"/>
</dbReference>
<dbReference type="Proteomes" id="UP001489004">
    <property type="component" value="Unassembled WGS sequence"/>
</dbReference>
<dbReference type="NCBIfam" id="TIGR00731">
    <property type="entry name" value="bL25_bact_ctc"/>
    <property type="match status" value="1"/>
</dbReference>
<dbReference type="AlphaFoldDB" id="A0AAW1R901"/>
<dbReference type="PANTHER" id="PTHR33284">
    <property type="entry name" value="RIBOSOMAL PROTEIN L25/GLN-TRNA SYNTHETASE, ANTI-CODON-BINDING DOMAIN-CONTAINING PROTEIN"/>
    <property type="match status" value="1"/>
</dbReference>
<keyword evidence="3" id="KW-0689">Ribosomal protein</keyword>
<evidence type="ECO:0008006" key="9">
    <source>
        <dbReference type="Google" id="ProtNLM"/>
    </source>
</evidence>
<dbReference type="EMBL" id="JALJOR010000001">
    <property type="protein sequence ID" value="KAK9830048.1"/>
    <property type="molecule type" value="Genomic_DNA"/>
</dbReference>
<evidence type="ECO:0000256" key="1">
    <source>
        <dbReference type="ARBA" id="ARBA00022730"/>
    </source>
</evidence>
<evidence type="ECO:0000313" key="8">
    <source>
        <dbReference type="Proteomes" id="UP001489004"/>
    </source>
</evidence>
<dbReference type="GO" id="GO:0008097">
    <property type="term" value="F:5S rRNA binding"/>
    <property type="evidence" value="ECO:0007669"/>
    <property type="project" value="InterPro"/>
</dbReference>
<evidence type="ECO:0000256" key="4">
    <source>
        <dbReference type="ARBA" id="ARBA00023274"/>
    </source>
</evidence>
<dbReference type="HAMAP" id="MF_01334">
    <property type="entry name" value="Ribosomal_bL25_CTC"/>
    <property type="match status" value="1"/>
</dbReference>
<accession>A0AAW1R901</accession>
<keyword evidence="4" id="KW-0687">Ribonucleoprotein</keyword>
<feature type="domain" description="Large ribosomal subunit protein bL25 L25" evidence="5">
    <location>
        <begin position="15"/>
        <end position="111"/>
    </location>
</feature>
<gene>
    <name evidence="7" type="ORF">WJX72_009413</name>
</gene>
<evidence type="ECO:0000256" key="2">
    <source>
        <dbReference type="ARBA" id="ARBA00022884"/>
    </source>
</evidence>
<protein>
    <recommendedName>
        <fullName evidence="9">50S ribosomal protein L25</fullName>
    </recommendedName>
</protein>
<dbReference type="PANTHER" id="PTHR33284:SF1">
    <property type="entry name" value="RIBOSOMAL PROTEIN L25_GLN-TRNA SYNTHETASE, ANTI-CODON-BINDING DOMAIN-CONTAINING PROTEIN"/>
    <property type="match status" value="1"/>
</dbReference>
<keyword evidence="1" id="KW-0699">rRNA-binding</keyword>
<evidence type="ECO:0000259" key="5">
    <source>
        <dbReference type="Pfam" id="PF01386"/>
    </source>
</evidence>
<dbReference type="Gene3D" id="2.170.120.20">
    <property type="entry name" value="Ribosomal protein L25, beta domain"/>
    <property type="match status" value="1"/>
</dbReference>
<keyword evidence="2" id="KW-0694">RNA-binding</keyword>
<dbReference type="InterPro" id="IPR029751">
    <property type="entry name" value="Ribosomal_L25_dom"/>
</dbReference>
<feature type="domain" description="Large ribosomal subunit protein bL25 beta" evidence="6">
    <location>
        <begin position="121"/>
        <end position="203"/>
    </location>
</feature>